<dbReference type="Gene3D" id="1.50.10.10">
    <property type="match status" value="1"/>
</dbReference>
<dbReference type="InterPro" id="IPR008928">
    <property type="entry name" value="6-hairpin_glycosidase_sf"/>
</dbReference>
<evidence type="ECO:0000313" key="2">
    <source>
        <dbReference type="Proteomes" id="UP000544222"/>
    </source>
</evidence>
<dbReference type="InterPro" id="IPR012341">
    <property type="entry name" value="6hp_glycosidase-like_sf"/>
</dbReference>
<dbReference type="Proteomes" id="UP000544222">
    <property type="component" value="Unassembled WGS sequence"/>
</dbReference>
<keyword evidence="2" id="KW-1185">Reference proteome</keyword>
<evidence type="ECO:0008006" key="3">
    <source>
        <dbReference type="Google" id="ProtNLM"/>
    </source>
</evidence>
<dbReference type="GO" id="GO:0005975">
    <property type="term" value="P:carbohydrate metabolic process"/>
    <property type="evidence" value="ECO:0007669"/>
    <property type="project" value="InterPro"/>
</dbReference>
<sequence>MKTCVYILAVGLVSLSGTMSCYGSRINRKALVKRHEPIIRQIDSLSSLSVGNGHFAFTVDPTGLQTFPTFYKNGVPLGTESDWGWHSFPNPHKYTFSETLRNYDFRGWKEPYSVQFNEKGRQQDAANWFRINPHRLNLGNVGFDFTNSKGEALTINDIHHIHQKLHLWDGYIQSDYVINGKPVDVQTVCNPYKDIISARITSPSLHSQSIKIHFRFAYPSGNSFDDGCSWNEPNKHITLIIAQGAHFAIFKRQLDSTTYYVAIQWKGKATLSKKAAHFFILMPDSRADSFSFSCSFTNYYSKLPLSTFYANKMAAKKYWNQFWKKGAAVDFRKCKDLRARELERRVVLSQYLTAIQCAGNTPPQEIGLTYNSWYGKFHLEMYWWHEVHFALWNRINLLKRSFDWYNTAYTNAKRIAERQGFKGVRWMKMTDPSARESPSNVGSFLVWQQPHVIYVAELIYRDHPSLAILNRYKKLVFATADFMASFATFNKKTGYYDLKGLIPAQETLKASTTVDPPLELSYWYYALNTAQKWRERCGMPRNPEWDKVLQHLPPLAYKDSLYLAAASAAQTYSDPRFTSDHPAVLGALGMLPLSPLVQPAIMRKTLDWVMTHWLWATTWGWDYPLIAMTATRLGEPEKAIDALLMNQQKNRYLINGHNYQDQRLRIYLPGNGGLLTAIAMMCAGWDGCTQKNPGFPKNGKWDVQWEGLKKIP</sequence>
<proteinExistence type="predicted"/>
<accession>A0A7W5H0W5</accession>
<dbReference type="RefSeq" id="WP_183412789.1">
    <property type="nucleotide sequence ID" value="NZ_JACHYB010000001.1"/>
</dbReference>
<evidence type="ECO:0000313" key="1">
    <source>
        <dbReference type="EMBL" id="MBB3186963.1"/>
    </source>
</evidence>
<dbReference type="SUPFAM" id="SSF48208">
    <property type="entry name" value="Six-hairpin glycosidases"/>
    <property type="match status" value="1"/>
</dbReference>
<reference evidence="1 2" key="1">
    <citation type="submission" date="2020-08" db="EMBL/GenBank/DDBJ databases">
        <title>Genomic Encyclopedia of Type Strains, Phase IV (KMG-IV): sequencing the most valuable type-strain genomes for metagenomic binning, comparative biology and taxonomic classification.</title>
        <authorList>
            <person name="Goeker M."/>
        </authorList>
    </citation>
    <scope>NUCLEOTIDE SEQUENCE [LARGE SCALE GENOMIC DNA]</scope>
    <source>
        <strain evidence="1 2">DSM 27471</strain>
    </source>
</reference>
<comment type="caution">
    <text evidence="1">The sequence shown here is derived from an EMBL/GenBank/DDBJ whole genome shotgun (WGS) entry which is preliminary data.</text>
</comment>
<gene>
    <name evidence="1" type="ORF">FHX64_001126</name>
</gene>
<name>A0A7W5H0W5_9PORP</name>
<dbReference type="EMBL" id="JACHYB010000001">
    <property type="protein sequence ID" value="MBB3186963.1"/>
    <property type="molecule type" value="Genomic_DNA"/>
</dbReference>
<dbReference type="AlphaFoldDB" id="A0A7W5H0W5"/>
<protein>
    <recommendedName>
        <fullName evidence="3">Glycosyl hydrolase family 65</fullName>
    </recommendedName>
</protein>
<dbReference type="PROSITE" id="PS51257">
    <property type="entry name" value="PROKAR_LIPOPROTEIN"/>
    <property type="match status" value="1"/>
</dbReference>
<organism evidence="1 2">
    <name type="scientific">Microbacter margulisiae</name>
    <dbReference type="NCBI Taxonomy" id="1350067"/>
    <lineage>
        <taxon>Bacteria</taxon>
        <taxon>Pseudomonadati</taxon>
        <taxon>Bacteroidota</taxon>
        <taxon>Bacteroidia</taxon>
        <taxon>Bacteroidales</taxon>
        <taxon>Porphyromonadaceae</taxon>
        <taxon>Microbacter</taxon>
    </lineage>
</organism>